<keyword evidence="3" id="KW-0328">Glycosyltransferase</keyword>
<comment type="similarity">
    <text evidence="1">Belongs to the UDP-glycosyltransferase family.</text>
</comment>
<keyword evidence="6" id="KW-1185">Reference proteome</keyword>
<evidence type="ECO:0000256" key="2">
    <source>
        <dbReference type="ARBA" id="ARBA00012544"/>
    </source>
</evidence>
<keyword evidence="4" id="KW-0808">Transferase</keyword>
<dbReference type="Pfam" id="PF00201">
    <property type="entry name" value="UDPGT"/>
    <property type="match status" value="1"/>
</dbReference>
<protein>
    <recommendedName>
        <fullName evidence="2">glucuronosyltransferase</fullName>
        <ecNumber evidence="2">2.4.1.17</ecNumber>
    </recommendedName>
</protein>
<evidence type="ECO:0000256" key="5">
    <source>
        <dbReference type="ARBA" id="ARBA00047475"/>
    </source>
</evidence>
<dbReference type="PANTHER" id="PTHR48043">
    <property type="entry name" value="EG:EG0003.4 PROTEIN-RELATED"/>
    <property type="match status" value="1"/>
</dbReference>
<accession>A0A915N110</accession>
<dbReference type="SUPFAM" id="SSF53756">
    <property type="entry name" value="UDP-Glycosyltransferase/glycogen phosphorylase"/>
    <property type="match status" value="1"/>
</dbReference>
<reference evidence="7" key="1">
    <citation type="submission" date="2022-11" db="UniProtKB">
        <authorList>
            <consortium name="WormBaseParasite"/>
        </authorList>
    </citation>
    <scope>IDENTIFICATION</scope>
</reference>
<evidence type="ECO:0000313" key="7">
    <source>
        <dbReference type="WBParaSite" id="scaffold724_cov289.g1680"/>
    </source>
</evidence>
<evidence type="ECO:0000256" key="1">
    <source>
        <dbReference type="ARBA" id="ARBA00009995"/>
    </source>
</evidence>
<dbReference type="WBParaSite" id="scaffold724_cov289.g1680">
    <property type="protein sequence ID" value="scaffold724_cov289.g1680"/>
    <property type="gene ID" value="scaffold724_cov289.g1680"/>
</dbReference>
<sequence length="501" mass="57490">MGKTEWETYFHYKPSEVSPVDMTEMNVVDNSEVALANILDSQGYCVYFVVANYIQRNNHLNSFTLNGNVIRKTIPINNTRQREDGPVNNWESENITSKRPDYINLVRHRAKYFYQDLKSHSTYNLLRRKRFSLGIAEVGHLPSGFAIFYELRIRNTIAISATPARPPFYHFLGLPIPVEVPEYYTAQPGDGFADSQIRLIGSQRLNENIEELGNIINNYQQIYGDEFFQQNSLPPLWQIFANVRYFLINHPQIVAYPRHINNKIGFIGGIAIDQENLEMFRSKVLNTGAIEPVLDDEYSFLNDSNCIAVVSFGTTISFFGLSQNQLVSIFNAFRQHQNCNFVFRADAFIRNYVNNNVELPDNVHLFYRRIYLKGILAQRNTKLAVIHCGQNSLNEALFAGVPVVCLPFSGDQRYNASVVEYLRLGMWVPAPNVENGFQNAVNDLLNERRGFLATAQQIAWRLHTEYSAEQNFLNAVQNAINSNVRFDRSIQLGAIQFVHQE</sequence>
<dbReference type="GO" id="GO:0015020">
    <property type="term" value="F:glucuronosyltransferase activity"/>
    <property type="evidence" value="ECO:0007669"/>
    <property type="project" value="UniProtKB-EC"/>
</dbReference>
<dbReference type="Proteomes" id="UP000887561">
    <property type="component" value="Unplaced"/>
</dbReference>
<evidence type="ECO:0000256" key="4">
    <source>
        <dbReference type="ARBA" id="ARBA00022679"/>
    </source>
</evidence>
<proteinExistence type="inferred from homology"/>
<dbReference type="Gene3D" id="3.40.50.2000">
    <property type="entry name" value="Glycogen Phosphorylase B"/>
    <property type="match status" value="1"/>
</dbReference>
<evidence type="ECO:0000256" key="3">
    <source>
        <dbReference type="ARBA" id="ARBA00022676"/>
    </source>
</evidence>
<dbReference type="InterPro" id="IPR050271">
    <property type="entry name" value="UDP-glycosyltransferase"/>
</dbReference>
<comment type="catalytic activity">
    <reaction evidence="5">
        <text>glucuronate acceptor + UDP-alpha-D-glucuronate = acceptor beta-D-glucuronoside + UDP + H(+)</text>
        <dbReference type="Rhea" id="RHEA:21032"/>
        <dbReference type="ChEBI" id="CHEBI:15378"/>
        <dbReference type="ChEBI" id="CHEBI:58052"/>
        <dbReference type="ChEBI" id="CHEBI:58223"/>
        <dbReference type="ChEBI" id="CHEBI:132367"/>
        <dbReference type="ChEBI" id="CHEBI:132368"/>
        <dbReference type="EC" id="2.4.1.17"/>
    </reaction>
</comment>
<dbReference type="AlphaFoldDB" id="A0A915N110"/>
<organism evidence="6 7">
    <name type="scientific">Meloidogyne javanica</name>
    <name type="common">Root-knot nematode worm</name>
    <dbReference type="NCBI Taxonomy" id="6303"/>
    <lineage>
        <taxon>Eukaryota</taxon>
        <taxon>Metazoa</taxon>
        <taxon>Ecdysozoa</taxon>
        <taxon>Nematoda</taxon>
        <taxon>Chromadorea</taxon>
        <taxon>Rhabditida</taxon>
        <taxon>Tylenchina</taxon>
        <taxon>Tylenchomorpha</taxon>
        <taxon>Tylenchoidea</taxon>
        <taxon>Meloidogynidae</taxon>
        <taxon>Meloidogyninae</taxon>
        <taxon>Meloidogyne</taxon>
        <taxon>Meloidogyne incognita group</taxon>
    </lineage>
</organism>
<name>A0A915N110_MELJA</name>
<evidence type="ECO:0000313" key="6">
    <source>
        <dbReference type="Proteomes" id="UP000887561"/>
    </source>
</evidence>
<dbReference type="PANTHER" id="PTHR48043:SF145">
    <property type="entry name" value="FI06409P-RELATED"/>
    <property type="match status" value="1"/>
</dbReference>
<dbReference type="InterPro" id="IPR002213">
    <property type="entry name" value="UDP_glucos_trans"/>
</dbReference>
<dbReference type="EC" id="2.4.1.17" evidence="2"/>